<evidence type="ECO:0000259" key="2">
    <source>
        <dbReference type="PROSITE" id="PS51733"/>
    </source>
</evidence>
<protein>
    <submittedName>
        <fullName evidence="3">Biotin--[acetyl-CoA-carboxylase] ligase</fullName>
        <ecNumber evidence="3">6.3.4.15</ecNumber>
    </submittedName>
</protein>
<keyword evidence="4" id="KW-1185">Reference proteome</keyword>
<dbReference type="EC" id="6.3.4.15" evidence="3"/>
<organism evidence="3 4">
    <name type="scientific">Candidatus Brevifilum fermentans</name>
    <dbReference type="NCBI Taxonomy" id="1986204"/>
    <lineage>
        <taxon>Bacteria</taxon>
        <taxon>Bacillati</taxon>
        <taxon>Chloroflexota</taxon>
        <taxon>Anaerolineae</taxon>
        <taxon>Anaerolineales</taxon>
        <taxon>Anaerolineaceae</taxon>
        <taxon>Candidatus Brevifilum</taxon>
    </lineage>
</organism>
<dbReference type="AlphaFoldDB" id="A0A1Y6K828"/>
<dbReference type="EMBL" id="LT859958">
    <property type="protein sequence ID" value="SMX55038.1"/>
    <property type="molecule type" value="Genomic_DNA"/>
</dbReference>
<dbReference type="InterPro" id="IPR004143">
    <property type="entry name" value="BPL_LPL_catalytic"/>
</dbReference>
<evidence type="ECO:0000256" key="1">
    <source>
        <dbReference type="ARBA" id="ARBA00022598"/>
    </source>
</evidence>
<dbReference type="PROSITE" id="PS51733">
    <property type="entry name" value="BPL_LPL_CATALYTIC"/>
    <property type="match status" value="1"/>
</dbReference>
<gene>
    <name evidence="3" type="ORF">CFX1CAM_1973</name>
</gene>
<dbReference type="InterPro" id="IPR045864">
    <property type="entry name" value="aa-tRNA-synth_II/BPL/LPL"/>
</dbReference>
<dbReference type="Pfam" id="PF03099">
    <property type="entry name" value="BPL_LplA_LipB"/>
    <property type="match status" value="1"/>
</dbReference>
<dbReference type="GO" id="GO:0005737">
    <property type="term" value="C:cytoplasm"/>
    <property type="evidence" value="ECO:0007669"/>
    <property type="project" value="TreeGrafter"/>
</dbReference>
<dbReference type="KEGG" id="abat:CFX1CAM_1973"/>
<dbReference type="GO" id="GO:0004077">
    <property type="term" value="F:biotin--[biotin carboxyl-carrier protein] ligase activity"/>
    <property type="evidence" value="ECO:0007669"/>
    <property type="project" value="UniProtKB-EC"/>
</dbReference>
<dbReference type="CDD" id="cd16442">
    <property type="entry name" value="BPL"/>
    <property type="match status" value="1"/>
</dbReference>
<dbReference type="PANTHER" id="PTHR12835">
    <property type="entry name" value="BIOTIN PROTEIN LIGASE"/>
    <property type="match status" value="1"/>
</dbReference>
<name>A0A1Y6K828_9CHLR</name>
<dbReference type="SUPFAM" id="SSF55681">
    <property type="entry name" value="Class II aaRS and biotin synthetases"/>
    <property type="match status" value="1"/>
</dbReference>
<sequence>MLPFGALVIVVMALRKHPMTSIDTVGSYLDQMDIPAWRFFPMVGSTNDMALNWAKQGAPDWTLVVADAQTTGRGRAGRHWITEPGCALAFSLVFRLSPDEVAYYARLAALGGLGLIYALEGLGLRGSLKWPNDVLLSGAKVGGVLVESSWLADQLEAAVIGIGVNVSFGSVPPAEELRYPAIDIQSALGEPVDRWSLLAQIVHGLRKYRNILAEDAFVAACNQYLSWRDEWVRFQRPGEQPQRVRIIGIMSDGRLSVETQDDRKFDVLNGEIIMRDD</sequence>
<dbReference type="PANTHER" id="PTHR12835:SF5">
    <property type="entry name" value="BIOTIN--PROTEIN LIGASE"/>
    <property type="match status" value="1"/>
</dbReference>
<dbReference type="NCBIfam" id="TIGR00121">
    <property type="entry name" value="birA_ligase"/>
    <property type="match status" value="1"/>
</dbReference>
<reference evidence="4" key="1">
    <citation type="submission" date="2017-05" db="EMBL/GenBank/DDBJ databases">
        <authorList>
            <person name="Kirkegaard R."/>
            <person name="Mcilroy J S."/>
        </authorList>
    </citation>
    <scope>NUCLEOTIDE SEQUENCE [LARGE SCALE GENOMIC DNA]</scope>
</reference>
<dbReference type="Gene3D" id="3.30.930.10">
    <property type="entry name" value="Bira Bifunctional Protein, Domain 2"/>
    <property type="match status" value="1"/>
</dbReference>
<keyword evidence="1 3" id="KW-0436">Ligase</keyword>
<dbReference type="Proteomes" id="UP000195514">
    <property type="component" value="Chromosome I"/>
</dbReference>
<dbReference type="InterPro" id="IPR004408">
    <property type="entry name" value="Biotin_CoA_COase_ligase"/>
</dbReference>
<evidence type="ECO:0000313" key="3">
    <source>
        <dbReference type="EMBL" id="SMX55038.1"/>
    </source>
</evidence>
<evidence type="ECO:0000313" key="4">
    <source>
        <dbReference type="Proteomes" id="UP000195514"/>
    </source>
</evidence>
<proteinExistence type="predicted"/>
<accession>A0A1Y6K828</accession>
<feature type="domain" description="BPL/LPL catalytic" evidence="2">
    <location>
        <begin position="19"/>
        <end position="213"/>
    </location>
</feature>